<organism evidence="2 3">
    <name type="scientific">Mycena rosella</name>
    <name type="common">Pink bonnet</name>
    <name type="synonym">Agaricus rosellus</name>
    <dbReference type="NCBI Taxonomy" id="1033263"/>
    <lineage>
        <taxon>Eukaryota</taxon>
        <taxon>Fungi</taxon>
        <taxon>Dikarya</taxon>
        <taxon>Basidiomycota</taxon>
        <taxon>Agaricomycotina</taxon>
        <taxon>Agaricomycetes</taxon>
        <taxon>Agaricomycetidae</taxon>
        <taxon>Agaricales</taxon>
        <taxon>Marasmiineae</taxon>
        <taxon>Mycenaceae</taxon>
        <taxon>Mycena</taxon>
    </lineage>
</organism>
<dbReference type="SUPFAM" id="SSF52833">
    <property type="entry name" value="Thioredoxin-like"/>
    <property type="match status" value="1"/>
</dbReference>
<reference evidence="2" key="1">
    <citation type="submission" date="2023-03" db="EMBL/GenBank/DDBJ databases">
        <title>Massive genome expansion in bonnet fungi (Mycena s.s.) driven by repeated elements and novel gene families across ecological guilds.</title>
        <authorList>
            <consortium name="Lawrence Berkeley National Laboratory"/>
            <person name="Harder C.B."/>
            <person name="Miyauchi S."/>
            <person name="Viragh M."/>
            <person name="Kuo A."/>
            <person name="Thoen E."/>
            <person name="Andreopoulos B."/>
            <person name="Lu D."/>
            <person name="Skrede I."/>
            <person name="Drula E."/>
            <person name="Henrissat B."/>
            <person name="Morin E."/>
            <person name="Kohler A."/>
            <person name="Barry K."/>
            <person name="LaButti K."/>
            <person name="Morin E."/>
            <person name="Salamov A."/>
            <person name="Lipzen A."/>
            <person name="Mereny Z."/>
            <person name="Hegedus B."/>
            <person name="Baldrian P."/>
            <person name="Stursova M."/>
            <person name="Weitz H."/>
            <person name="Taylor A."/>
            <person name="Grigoriev I.V."/>
            <person name="Nagy L.G."/>
            <person name="Martin F."/>
            <person name="Kauserud H."/>
        </authorList>
    </citation>
    <scope>NUCLEOTIDE SEQUENCE</scope>
    <source>
        <strain evidence="2">CBHHK067</strain>
    </source>
</reference>
<evidence type="ECO:0008006" key="4">
    <source>
        <dbReference type="Google" id="ProtNLM"/>
    </source>
</evidence>
<feature type="compositionally biased region" description="Acidic residues" evidence="1">
    <location>
        <begin position="462"/>
        <end position="473"/>
    </location>
</feature>
<dbReference type="InterPro" id="IPR008554">
    <property type="entry name" value="Glutaredoxin-like"/>
</dbReference>
<dbReference type="PANTHER" id="PTHR13316">
    <property type="entry name" value="ZINC FINGER, CCHC DOMAIN CONTAINING 8"/>
    <property type="match status" value="1"/>
</dbReference>
<evidence type="ECO:0000313" key="3">
    <source>
        <dbReference type="Proteomes" id="UP001221757"/>
    </source>
</evidence>
<name>A0AAD7GWP2_MYCRO</name>
<dbReference type="Proteomes" id="UP001221757">
    <property type="component" value="Unassembled WGS sequence"/>
</dbReference>
<evidence type="ECO:0000313" key="2">
    <source>
        <dbReference type="EMBL" id="KAJ7706911.1"/>
    </source>
</evidence>
<comment type="caution">
    <text evidence="2">The sequence shown here is derived from an EMBL/GenBank/DDBJ whole genome shotgun (WGS) entry which is preliminary data.</text>
</comment>
<gene>
    <name evidence="2" type="ORF">B0H17DRAFT_1192466</name>
</gene>
<dbReference type="Pfam" id="PF05768">
    <property type="entry name" value="Glrx-like"/>
    <property type="match status" value="1"/>
</dbReference>
<dbReference type="PANTHER" id="PTHR13316:SF0">
    <property type="entry name" value="ZINC FINGER CCHC DOMAIN-CONTAINING PROTEIN 8"/>
    <property type="match status" value="1"/>
</dbReference>
<feature type="compositionally biased region" description="Pro residues" evidence="1">
    <location>
        <begin position="363"/>
        <end position="395"/>
    </location>
</feature>
<feature type="region of interest" description="Disordered" evidence="1">
    <location>
        <begin position="295"/>
        <end position="327"/>
    </location>
</feature>
<keyword evidence="3" id="KW-1185">Reference proteome</keyword>
<protein>
    <recommendedName>
        <fullName evidence="4">CCHC-type domain-containing protein</fullName>
    </recommendedName>
</protein>
<proteinExistence type="predicted"/>
<dbReference type="Gene3D" id="3.40.30.10">
    <property type="entry name" value="Glutaredoxin"/>
    <property type="match status" value="1"/>
</dbReference>
<dbReference type="GO" id="GO:0071013">
    <property type="term" value="C:catalytic step 2 spliceosome"/>
    <property type="evidence" value="ECO:0007669"/>
    <property type="project" value="TreeGrafter"/>
</dbReference>
<dbReference type="AlphaFoldDB" id="A0AAD7GWP2"/>
<evidence type="ECO:0000256" key="1">
    <source>
        <dbReference type="SAM" id="MobiDB-lite"/>
    </source>
</evidence>
<accession>A0AAD7GWP2</accession>
<dbReference type="GO" id="GO:0003723">
    <property type="term" value="F:RNA binding"/>
    <property type="evidence" value="ECO:0007669"/>
    <property type="project" value="TreeGrafter"/>
</dbReference>
<dbReference type="InterPro" id="IPR052115">
    <property type="entry name" value="NEXT_complex_subunit_ZCCHC8"/>
</dbReference>
<sequence length="473" mass="52019">MPPLKLIPRFTLFSGTNCPLCDVAKFELNRVRQTRQFQLDTIDIHAPGNAAWKKKYVYWIPALHLDGQEIAKGRWDATDPPPLPFFTESFPTHQGWWEPSGLYTRHTADSASDDVHALGDAPEPAPDLWAQTGPRCFNCASTAHVLSACPRPLDKVLVALSRSIYEFERGGGGAPRSLRELAERLERAAWAGSGGGGFVPGRVEPALRVALRSLGGEYPAAEGEDDGRGYGWLANMAEWGYPPGWVSATDPRERMRARIMYERDPAEGHTAEGEEEEEEDVMKIWGEDGEESLLLSAPPRHDEQPQLADSDGASNEEAAEDGEIRDNKPQLKRWARYPDTHFAWDRLTVYNGARLSERWRDLLPPPSPPPPPPPEPSGPPPPPSPPPPPPPPAPPQYEQDPPTAVNMHDYYNYYFAQYGGYGGVPPPPPEQAGGPEGGRGVSLPPPQATGARSGSDFPPQLGEEEEEEMDLSD</sequence>
<dbReference type="InterPro" id="IPR036249">
    <property type="entry name" value="Thioredoxin-like_sf"/>
</dbReference>
<feature type="region of interest" description="Disordered" evidence="1">
    <location>
        <begin position="359"/>
        <end position="473"/>
    </location>
</feature>
<dbReference type="EMBL" id="JARKIE010000006">
    <property type="protein sequence ID" value="KAJ7706911.1"/>
    <property type="molecule type" value="Genomic_DNA"/>
</dbReference>